<sequence>MAQQNQILDSIVWGGEHVAGRQPFIPESLFPIVPPEAHDGLPLPAEADNELPLHQTPRPPLLYSPAALPMSPSARHSEPQAAETIAPSLLVTPIPAFSTDAAFHHGMDKDEAHRLCQLVDCPRIKGRYTCPVSGCGAAFQRKAGLVRHLWEKRTLCRLCGGTFARGDAGARRRHEESTRCTRKRRSTHFS</sequence>
<dbReference type="Proteomes" id="UP000006514">
    <property type="component" value="Unassembled WGS sequence"/>
</dbReference>
<gene>
    <name evidence="4" type="ORF">AURDEDRAFT_125112</name>
</gene>
<organism evidence="4 5">
    <name type="scientific">Auricularia subglabra (strain TFB-10046 / SS5)</name>
    <name type="common">White-rot fungus</name>
    <name type="synonym">Auricularia delicata (strain TFB10046)</name>
    <dbReference type="NCBI Taxonomy" id="717982"/>
    <lineage>
        <taxon>Eukaryota</taxon>
        <taxon>Fungi</taxon>
        <taxon>Dikarya</taxon>
        <taxon>Basidiomycota</taxon>
        <taxon>Agaricomycotina</taxon>
        <taxon>Agaricomycetes</taxon>
        <taxon>Auriculariales</taxon>
        <taxon>Auriculariaceae</taxon>
        <taxon>Auricularia</taxon>
    </lineage>
</organism>
<dbReference type="Gene3D" id="3.30.160.60">
    <property type="entry name" value="Classic Zinc Finger"/>
    <property type="match status" value="1"/>
</dbReference>
<keyword evidence="1" id="KW-0862">Zinc</keyword>
<dbReference type="EMBL" id="JH687770">
    <property type="protein sequence ID" value="EJD44526.1"/>
    <property type="molecule type" value="Genomic_DNA"/>
</dbReference>
<feature type="region of interest" description="Disordered" evidence="2">
    <location>
        <begin position="170"/>
        <end position="190"/>
    </location>
</feature>
<dbReference type="PROSITE" id="PS50157">
    <property type="entry name" value="ZINC_FINGER_C2H2_2"/>
    <property type="match status" value="1"/>
</dbReference>
<name>J0D311_AURST</name>
<dbReference type="InParanoid" id="J0D311"/>
<dbReference type="SUPFAM" id="SSF57667">
    <property type="entry name" value="beta-beta-alpha zinc fingers"/>
    <property type="match status" value="1"/>
</dbReference>
<dbReference type="KEGG" id="adl:AURDEDRAFT_125112"/>
<feature type="region of interest" description="Disordered" evidence="2">
    <location>
        <begin position="40"/>
        <end position="79"/>
    </location>
</feature>
<dbReference type="GO" id="GO:0008270">
    <property type="term" value="F:zinc ion binding"/>
    <property type="evidence" value="ECO:0007669"/>
    <property type="project" value="UniProtKB-KW"/>
</dbReference>
<protein>
    <recommendedName>
        <fullName evidence="3">C2H2-type domain-containing protein</fullName>
    </recommendedName>
</protein>
<proteinExistence type="predicted"/>
<keyword evidence="1" id="KW-0479">Metal-binding</keyword>
<evidence type="ECO:0000256" key="1">
    <source>
        <dbReference type="PROSITE-ProRule" id="PRU00042"/>
    </source>
</evidence>
<feature type="compositionally biased region" description="Basic and acidic residues" evidence="2">
    <location>
        <begin position="170"/>
        <end position="179"/>
    </location>
</feature>
<feature type="domain" description="C2H2-type" evidence="3">
    <location>
        <begin position="128"/>
        <end position="148"/>
    </location>
</feature>
<evidence type="ECO:0000313" key="4">
    <source>
        <dbReference type="EMBL" id="EJD44526.1"/>
    </source>
</evidence>
<evidence type="ECO:0000313" key="5">
    <source>
        <dbReference type="Proteomes" id="UP000006514"/>
    </source>
</evidence>
<dbReference type="InterPro" id="IPR013087">
    <property type="entry name" value="Znf_C2H2_type"/>
</dbReference>
<evidence type="ECO:0000256" key="2">
    <source>
        <dbReference type="SAM" id="MobiDB-lite"/>
    </source>
</evidence>
<evidence type="ECO:0000259" key="3">
    <source>
        <dbReference type="PROSITE" id="PS50157"/>
    </source>
</evidence>
<keyword evidence="5" id="KW-1185">Reference proteome</keyword>
<keyword evidence="1" id="KW-0863">Zinc-finger</keyword>
<dbReference type="AlphaFoldDB" id="J0D311"/>
<accession>J0D311</accession>
<dbReference type="InterPro" id="IPR036236">
    <property type="entry name" value="Znf_C2H2_sf"/>
</dbReference>
<reference evidence="5" key="1">
    <citation type="journal article" date="2012" name="Science">
        <title>The Paleozoic origin of enzymatic lignin decomposition reconstructed from 31 fungal genomes.</title>
        <authorList>
            <person name="Floudas D."/>
            <person name="Binder M."/>
            <person name="Riley R."/>
            <person name="Barry K."/>
            <person name="Blanchette R.A."/>
            <person name="Henrissat B."/>
            <person name="Martinez A.T."/>
            <person name="Otillar R."/>
            <person name="Spatafora J.W."/>
            <person name="Yadav J.S."/>
            <person name="Aerts A."/>
            <person name="Benoit I."/>
            <person name="Boyd A."/>
            <person name="Carlson A."/>
            <person name="Copeland A."/>
            <person name="Coutinho P.M."/>
            <person name="de Vries R.P."/>
            <person name="Ferreira P."/>
            <person name="Findley K."/>
            <person name="Foster B."/>
            <person name="Gaskell J."/>
            <person name="Glotzer D."/>
            <person name="Gorecki P."/>
            <person name="Heitman J."/>
            <person name="Hesse C."/>
            <person name="Hori C."/>
            <person name="Igarashi K."/>
            <person name="Jurgens J.A."/>
            <person name="Kallen N."/>
            <person name="Kersten P."/>
            <person name="Kohler A."/>
            <person name="Kuees U."/>
            <person name="Kumar T.K.A."/>
            <person name="Kuo A."/>
            <person name="LaButti K."/>
            <person name="Larrondo L.F."/>
            <person name="Lindquist E."/>
            <person name="Ling A."/>
            <person name="Lombard V."/>
            <person name="Lucas S."/>
            <person name="Lundell T."/>
            <person name="Martin R."/>
            <person name="McLaughlin D.J."/>
            <person name="Morgenstern I."/>
            <person name="Morin E."/>
            <person name="Murat C."/>
            <person name="Nagy L.G."/>
            <person name="Nolan M."/>
            <person name="Ohm R.A."/>
            <person name="Patyshakuliyeva A."/>
            <person name="Rokas A."/>
            <person name="Ruiz-Duenas F.J."/>
            <person name="Sabat G."/>
            <person name="Salamov A."/>
            <person name="Samejima M."/>
            <person name="Schmutz J."/>
            <person name="Slot J.C."/>
            <person name="St John F."/>
            <person name="Stenlid J."/>
            <person name="Sun H."/>
            <person name="Sun S."/>
            <person name="Syed K."/>
            <person name="Tsang A."/>
            <person name="Wiebenga A."/>
            <person name="Young D."/>
            <person name="Pisabarro A."/>
            <person name="Eastwood D.C."/>
            <person name="Martin F."/>
            <person name="Cullen D."/>
            <person name="Grigoriev I.V."/>
            <person name="Hibbett D.S."/>
        </authorList>
    </citation>
    <scope>NUCLEOTIDE SEQUENCE [LARGE SCALE GENOMIC DNA]</scope>
    <source>
        <strain evidence="5">TFB10046</strain>
    </source>
</reference>
<feature type="compositionally biased region" description="Basic residues" evidence="2">
    <location>
        <begin position="180"/>
        <end position="190"/>
    </location>
</feature>